<protein>
    <recommendedName>
        <fullName evidence="3">Predicted membrane protein YciQ-like C-terminal domain-containing protein</fullName>
    </recommendedName>
</protein>
<sequence length="540" mass="57431">MLTFRGGAVRALLLAIVGLIAVTIHAAAPVAHAQPAPDGVTITADLKLNREGVLEVDQKVTVPPDGSFQMSLPLRVRVGENAERRFEVTDIEAGGAGTATVANDLFTIEAGPGESTFRYSVQHTVSEAQGSQVFRWMGVLGADIAAVDVSLISPSFEMGIVECTLGAPGKNRPCANVQIEPDGVLYLEQTDLSKGEAIDLTLQIPPGTVPANADISEPGSSAFAITTPVLVAFGVLLAALAALAAYVLWARRQQADNPADSIDPLVHTDGRTQFASPDGLLPGEAGVLLDEHADPTDIAATVVDLAVRRYLWIAPIGDADWRITRVNAPDGQLRDYEKAVYAALLPAGTDAITLSELRGSGRVPAAGLRDALLADTVRRGAFQDSVRRNLPVWLGAGLLVVGVAATVWLAMASGHALVGVAIALAGAASLALPRFLPVRTAQGRVLTGQVRALQRGMEEVRRDRISPADQELVFSRALPYTVIWGRADNWIRTFRDLDPSADEQPGLYWFGGFDKDRNLHRFAAHFPYFITAVESLFPAG</sequence>
<dbReference type="OrthoDB" id="143710at2"/>
<comment type="caution">
    <text evidence="4">The sequence shown here is derived from an EMBL/GenBank/DDBJ whole genome shotgun (WGS) entry which is preliminary data.</text>
</comment>
<dbReference type="EMBL" id="MUMY01000015">
    <property type="protein sequence ID" value="ONM47476.1"/>
    <property type="molecule type" value="Genomic_DNA"/>
</dbReference>
<dbReference type="Pfam" id="PF20990">
    <property type="entry name" value="DUF2207_C"/>
    <property type="match status" value="1"/>
</dbReference>
<keyword evidence="1" id="KW-0472">Membrane</keyword>
<feature type="transmembrane region" description="Helical" evidence="1">
    <location>
        <begin position="416"/>
        <end position="436"/>
    </location>
</feature>
<gene>
    <name evidence="4" type="ORF">B0T46_18140</name>
</gene>
<proteinExistence type="predicted"/>
<feature type="domain" description="Predicted membrane protein YciQ-like C-terminal" evidence="3">
    <location>
        <begin position="275"/>
        <end position="494"/>
    </location>
</feature>
<dbReference type="STRING" id="1538463.B0T36_14905"/>
<evidence type="ECO:0000256" key="2">
    <source>
        <dbReference type="SAM" id="SignalP"/>
    </source>
</evidence>
<feature type="transmembrane region" description="Helical" evidence="1">
    <location>
        <begin position="390"/>
        <end position="410"/>
    </location>
</feature>
<dbReference type="InterPro" id="IPR048389">
    <property type="entry name" value="YciQ-like_C"/>
</dbReference>
<feature type="signal peptide" evidence="2">
    <location>
        <begin position="1"/>
        <end position="33"/>
    </location>
</feature>
<keyword evidence="1" id="KW-0812">Transmembrane</keyword>
<feature type="transmembrane region" description="Helical" evidence="1">
    <location>
        <begin position="229"/>
        <end position="249"/>
    </location>
</feature>
<organism evidence="4 5">
    <name type="scientific">Nocardia donostiensis</name>
    <dbReference type="NCBI Taxonomy" id="1538463"/>
    <lineage>
        <taxon>Bacteria</taxon>
        <taxon>Bacillati</taxon>
        <taxon>Actinomycetota</taxon>
        <taxon>Actinomycetes</taxon>
        <taxon>Mycobacteriales</taxon>
        <taxon>Nocardiaceae</taxon>
        <taxon>Nocardia</taxon>
    </lineage>
</organism>
<keyword evidence="5" id="KW-1185">Reference proteome</keyword>
<dbReference type="AlphaFoldDB" id="A0A1V2TD88"/>
<reference evidence="4 5" key="1">
    <citation type="journal article" date="2016" name="Antonie Van Leeuwenhoek">
        <title>Nocardia donostiensis sp. nov., isolated from human respiratory specimens.</title>
        <authorList>
            <person name="Ercibengoa M."/>
            <person name="Bell M."/>
            <person name="Marimon J.M."/>
            <person name="Humrighouse B."/>
            <person name="Klenk H.P."/>
            <person name="Potter G."/>
            <person name="Perez-Trallero E."/>
        </authorList>
    </citation>
    <scope>NUCLEOTIDE SEQUENCE [LARGE SCALE GENOMIC DNA]</scope>
    <source>
        <strain evidence="4 5">X1655</strain>
    </source>
</reference>
<feature type="chain" id="PRO_5012889113" description="Predicted membrane protein YciQ-like C-terminal domain-containing protein" evidence="2">
    <location>
        <begin position="34"/>
        <end position="540"/>
    </location>
</feature>
<accession>A0A1V2TD88</accession>
<evidence type="ECO:0000313" key="5">
    <source>
        <dbReference type="Proteomes" id="UP000188836"/>
    </source>
</evidence>
<keyword evidence="1" id="KW-1133">Transmembrane helix</keyword>
<evidence type="ECO:0000313" key="4">
    <source>
        <dbReference type="EMBL" id="ONM47476.1"/>
    </source>
</evidence>
<dbReference type="RefSeq" id="WP_077118827.1">
    <property type="nucleotide sequence ID" value="NZ_LOKT01000009.1"/>
</dbReference>
<keyword evidence="2" id="KW-0732">Signal</keyword>
<name>A0A1V2TD88_9NOCA</name>
<evidence type="ECO:0000259" key="3">
    <source>
        <dbReference type="Pfam" id="PF20990"/>
    </source>
</evidence>
<evidence type="ECO:0000256" key="1">
    <source>
        <dbReference type="SAM" id="Phobius"/>
    </source>
</evidence>
<dbReference type="Proteomes" id="UP000188836">
    <property type="component" value="Unassembled WGS sequence"/>
</dbReference>